<feature type="compositionally biased region" description="Low complexity" evidence="1">
    <location>
        <begin position="183"/>
        <end position="197"/>
    </location>
</feature>
<evidence type="ECO:0000313" key="3">
    <source>
        <dbReference type="Proteomes" id="UP000037460"/>
    </source>
</evidence>
<comment type="caution">
    <text evidence="2">The sequence shown here is derived from an EMBL/GenBank/DDBJ whole genome shotgun (WGS) entry which is preliminary data.</text>
</comment>
<reference evidence="3" key="1">
    <citation type="journal article" date="2015" name="PLoS Genet.">
        <title>Genome Sequence and Transcriptome Analyses of Chrysochromulina tobin: Metabolic Tools for Enhanced Algal Fitness in the Prominent Order Prymnesiales (Haptophyceae).</title>
        <authorList>
            <person name="Hovde B.T."/>
            <person name="Deodato C.R."/>
            <person name="Hunsperger H.M."/>
            <person name="Ryken S.A."/>
            <person name="Yost W."/>
            <person name="Jha R.K."/>
            <person name="Patterson J."/>
            <person name="Monnat R.J. Jr."/>
            <person name="Barlow S.B."/>
            <person name="Starkenburg S.R."/>
            <person name="Cattolico R.A."/>
        </authorList>
    </citation>
    <scope>NUCLEOTIDE SEQUENCE</scope>
    <source>
        <strain evidence="3">CCMP291</strain>
    </source>
</reference>
<dbReference type="EMBL" id="JWZX01000784">
    <property type="protein sequence ID" value="KOO35693.1"/>
    <property type="molecule type" value="Genomic_DNA"/>
</dbReference>
<evidence type="ECO:0000313" key="2">
    <source>
        <dbReference type="EMBL" id="KOO35693.1"/>
    </source>
</evidence>
<protein>
    <submittedName>
        <fullName evidence="2">Uncharacterized protein</fullName>
    </submittedName>
</protein>
<evidence type="ECO:0000256" key="1">
    <source>
        <dbReference type="SAM" id="MobiDB-lite"/>
    </source>
</evidence>
<sequence length="197" mass="20863">MTKRTNTMCSTISTSTNTTSIKMCSQIEPIANKATPSSEKAASFKPASSTVGTTDLWVNKNFKPREQAKYDTQGIALIATTDAQPPSPPLKRAPSSEKAASNKPASFTAKTEPTLRTHPTTANDDTTIVIKDGRATTIAKATSALPTNVASIAKVKPNAATSRRITFAGPTTRSKDTTSNKWTAKPTTSTNVTTTKN</sequence>
<name>A0A0M0KB98_9EUKA</name>
<feature type="region of interest" description="Disordered" evidence="1">
    <location>
        <begin position="164"/>
        <end position="197"/>
    </location>
</feature>
<dbReference type="Proteomes" id="UP000037460">
    <property type="component" value="Unassembled WGS sequence"/>
</dbReference>
<proteinExistence type="predicted"/>
<feature type="region of interest" description="Disordered" evidence="1">
    <location>
        <begin position="80"/>
        <end position="123"/>
    </location>
</feature>
<dbReference type="AlphaFoldDB" id="A0A0M0KB98"/>
<keyword evidence="3" id="KW-1185">Reference proteome</keyword>
<accession>A0A0M0KB98</accession>
<feature type="non-terminal residue" evidence="2">
    <location>
        <position position="197"/>
    </location>
</feature>
<gene>
    <name evidence="2" type="ORF">Ctob_016764</name>
</gene>
<organism evidence="2 3">
    <name type="scientific">Chrysochromulina tobinii</name>
    <dbReference type="NCBI Taxonomy" id="1460289"/>
    <lineage>
        <taxon>Eukaryota</taxon>
        <taxon>Haptista</taxon>
        <taxon>Haptophyta</taxon>
        <taxon>Prymnesiophyceae</taxon>
        <taxon>Prymnesiales</taxon>
        <taxon>Chrysochromulinaceae</taxon>
        <taxon>Chrysochromulina</taxon>
    </lineage>
</organism>